<protein>
    <recommendedName>
        <fullName evidence="11">Protein kinase domain-containing protein</fullName>
    </recommendedName>
</protein>
<dbReference type="InterPro" id="IPR011009">
    <property type="entry name" value="Kinase-like_dom_sf"/>
</dbReference>
<dbReference type="AlphaFoldDB" id="A0A372JQH2"/>
<accession>A0A372JQH2</accession>
<dbReference type="PROSITE" id="PS50011">
    <property type="entry name" value="PROTEIN_KINASE_DOM"/>
    <property type="match status" value="1"/>
</dbReference>
<keyword evidence="6 9" id="KW-0067">ATP-binding</keyword>
<feature type="domain" description="Protein kinase" evidence="11">
    <location>
        <begin position="15"/>
        <end position="279"/>
    </location>
</feature>
<dbReference type="InterPro" id="IPR017441">
    <property type="entry name" value="Protein_kinase_ATP_BS"/>
</dbReference>
<sequence>MQPLLATDPRSVGGHRLIARLGEGGMGQVFLGTSPGGRMVAVKLVRAALADEPGFRERFQREVTAARTVSGAFTAPVIDADLTGPAPWLATAYLPGLSLHDLIAAHGPLAPEAVRSLGAALAEALTAIHRAGITHRDLKPPNIMITTQGVRVIDFGIAKAADGTALTRSGQMFGTPGYLAPEQAAGAAIGPATDVFALAAVLCYAATGQGPFGTASIPVLLHRTLHEEPRLAAIGDPALARLIADCLNKDPAHRPTPAQLLAALARPQDGIGWLPRPFAEAVLRQAALPVPAPQPATAPRYASWSRRLAATLLDALFILAPIAGFAAVFFIVLWVRLHLTILDRSTTGLSIIDFFTYVGYFGCLISFFVLLVRALVLEGRTGQSPGKRRLHIELVDADSGRPIGFGRALLRRLAHILDALPAYLGYLWPLWDPARQTFADKLLRTLVLDHHRTRP</sequence>
<feature type="binding site" evidence="9">
    <location>
        <position position="43"/>
    </location>
    <ligand>
        <name>ATP</name>
        <dbReference type="ChEBI" id="CHEBI:30616"/>
    </ligand>
</feature>
<dbReference type="RefSeq" id="WP_117356764.1">
    <property type="nucleotide sequence ID" value="NZ_QURH01000144.1"/>
</dbReference>
<keyword evidence="5" id="KW-0418">Kinase</keyword>
<evidence type="ECO:0000256" key="5">
    <source>
        <dbReference type="ARBA" id="ARBA00022777"/>
    </source>
</evidence>
<evidence type="ECO:0000313" key="12">
    <source>
        <dbReference type="EMBL" id="RFU42263.1"/>
    </source>
</evidence>
<keyword evidence="4 9" id="KW-0547">Nucleotide-binding</keyword>
<dbReference type="Pfam" id="PF06271">
    <property type="entry name" value="RDD"/>
    <property type="match status" value="1"/>
</dbReference>
<dbReference type="SUPFAM" id="SSF56112">
    <property type="entry name" value="Protein kinase-like (PK-like)"/>
    <property type="match status" value="1"/>
</dbReference>
<keyword evidence="3 10" id="KW-0812">Transmembrane</keyword>
<evidence type="ECO:0000256" key="8">
    <source>
        <dbReference type="ARBA" id="ARBA00023136"/>
    </source>
</evidence>
<dbReference type="InterPro" id="IPR000719">
    <property type="entry name" value="Prot_kinase_dom"/>
</dbReference>
<dbReference type="CDD" id="cd14014">
    <property type="entry name" value="STKc_PknB_like"/>
    <property type="match status" value="1"/>
</dbReference>
<dbReference type="Gene3D" id="3.30.200.20">
    <property type="entry name" value="Phosphorylase Kinase, domain 1"/>
    <property type="match status" value="1"/>
</dbReference>
<evidence type="ECO:0000256" key="7">
    <source>
        <dbReference type="ARBA" id="ARBA00022989"/>
    </source>
</evidence>
<dbReference type="SMART" id="SM00220">
    <property type="entry name" value="S_TKc"/>
    <property type="match status" value="1"/>
</dbReference>
<dbReference type="InterPro" id="IPR010432">
    <property type="entry name" value="RDD"/>
</dbReference>
<reference evidence="12 13" key="1">
    <citation type="submission" date="2018-08" db="EMBL/GenBank/DDBJ databases">
        <title>Actinomadura jelena sp. nov., a novel Actinomycete isolated from soil in Chad.</title>
        <authorList>
            <person name="Shi L."/>
        </authorList>
    </citation>
    <scope>NUCLEOTIDE SEQUENCE [LARGE SCALE GENOMIC DNA]</scope>
    <source>
        <strain evidence="12 13">NEAU-G17</strain>
    </source>
</reference>
<keyword evidence="7 10" id="KW-1133">Transmembrane helix</keyword>
<dbReference type="InterPro" id="IPR008271">
    <property type="entry name" value="Ser/Thr_kinase_AS"/>
</dbReference>
<dbReference type="PANTHER" id="PTHR43289">
    <property type="entry name" value="MITOGEN-ACTIVATED PROTEIN KINASE KINASE KINASE 20-RELATED"/>
    <property type="match status" value="1"/>
</dbReference>
<dbReference type="Proteomes" id="UP000261811">
    <property type="component" value="Unassembled WGS sequence"/>
</dbReference>
<gene>
    <name evidence="12" type="ORF">DZF91_07560</name>
</gene>
<dbReference type="PROSITE" id="PS00108">
    <property type="entry name" value="PROTEIN_KINASE_ST"/>
    <property type="match status" value="1"/>
</dbReference>
<keyword evidence="8 10" id="KW-0472">Membrane</keyword>
<dbReference type="GO" id="GO:0004674">
    <property type="term" value="F:protein serine/threonine kinase activity"/>
    <property type="evidence" value="ECO:0007669"/>
    <property type="project" value="TreeGrafter"/>
</dbReference>
<dbReference type="GO" id="GO:0005524">
    <property type="term" value="F:ATP binding"/>
    <property type="evidence" value="ECO:0007669"/>
    <property type="project" value="UniProtKB-UniRule"/>
</dbReference>
<evidence type="ECO:0000259" key="11">
    <source>
        <dbReference type="PROSITE" id="PS50011"/>
    </source>
</evidence>
<evidence type="ECO:0000256" key="3">
    <source>
        <dbReference type="ARBA" id="ARBA00022692"/>
    </source>
</evidence>
<dbReference type="GO" id="GO:0016020">
    <property type="term" value="C:membrane"/>
    <property type="evidence" value="ECO:0007669"/>
    <property type="project" value="UniProtKB-SubCell"/>
</dbReference>
<dbReference type="PANTHER" id="PTHR43289:SF34">
    <property type="entry name" value="SERINE_THREONINE-PROTEIN KINASE YBDM-RELATED"/>
    <property type="match status" value="1"/>
</dbReference>
<feature type="transmembrane region" description="Helical" evidence="10">
    <location>
        <begin position="354"/>
        <end position="376"/>
    </location>
</feature>
<dbReference type="Gene3D" id="1.10.510.10">
    <property type="entry name" value="Transferase(Phosphotransferase) domain 1"/>
    <property type="match status" value="1"/>
</dbReference>
<dbReference type="PROSITE" id="PS00107">
    <property type="entry name" value="PROTEIN_KINASE_ATP"/>
    <property type="match status" value="1"/>
</dbReference>
<feature type="transmembrane region" description="Helical" evidence="10">
    <location>
        <begin position="308"/>
        <end position="334"/>
    </location>
</feature>
<evidence type="ECO:0000256" key="10">
    <source>
        <dbReference type="SAM" id="Phobius"/>
    </source>
</evidence>
<evidence type="ECO:0000313" key="13">
    <source>
        <dbReference type="Proteomes" id="UP000261811"/>
    </source>
</evidence>
<dbReference type="Pfam" id="PF00069">
    <property type="entry name" value="Pkinase"/>
    <property type="match status" value="1"/>
</dbReference>
<proteinExistence type="predicted"/>
<keyword evidence="2" id="KW-0808">Transferase</keyword>
<evidence type="ECO:0000256" key="9">
    <source>
        <dbReference type="PROSITE-ProRule" id="PRU10141"/>
    </source>
</evidence>
<evidence type="ECO:0000256" key="6">
    <source>
        <dbReference type="ARBA" id="ARBA00022840"/>
    </source>
</evidence>
<evidence type="ECO:0000256" key="4">
    <source>
        <dbReference type="ARBA" id="ARBA00022741"/>
    </source>
</evidence>
<evidence type="ECO:0000256" key="1">
    <source>
        <dbReference type="ARBA" id="ARBA00004141"/>
    </source>
</evidence>
<comment type="subcellular location">
    <subcellularLocation>
        <location evidence="1">Membrane</location>
        <topology evidence="1">Multi-pass membrane protein</topology>
    </subcellularLocation>
</comment>
<keyword evidence="13" id="KW-1185">Reference proteome</keyword>
<name>A0A372JQH2_9ACTN</name>
<dbReference type="OrthoDB" id="9762169at2"/>
<comment type="caution">
    <text evidence="12">The sequence shown here is derived from an EMBL/GenBank/DDBJ whole genome shotgun (WGS) entry which is preliminary data.</text>
</comment>
<dbReference type="EMBL" id="QURH01000144">
    <property type="protein sequence ID" value="RFU42263.1"/>
    <property type="molecule type" value="Genomic_DNA"/>
</dbReference>
<evidence type="ECO:0000256" key="2">
    <source>
        <dbReference type="ARBA" id="ARBA00022679"/>
    </source>
</evidence>
<organism evidence="12 13">
    <name type="scientific">Actinomadura logoneensis</name>
    <dbReference type="NCBI Taxonomy" id="2293572"/>
    <lineage>
        <taxon>Bacteria</taxon>
        <taxon>Bacillati</taxon>
        <taxon>Actinomycetota</taxon>
        <taxon>Actinomycetes</taxon>
        <taxon>Streptosporangiales</taxon>
        <taxon>Thermomonosporaceae</taxon>
        <taxon>Actinomadura</taxon>
    </lineage>
</organism>